<evidence type="ECO:0000259" key="3">
    <source>
        <dbReference type="SMART" id="SM00829"/>
    </source>
</evidence>
<dbReference type="InterPro" id="IPR020843">
    <property type="entry name" value="ER"/>
</dbReference>
<dbReference type="Proteomes" id="UP000184226">
    <property type="component" value="Unassembled WGS sequence"/>
</dbReference>
<dbReference type="SUPFAM" id="SSF51735">
    <property type="entry name" value="NAD(P)-binding Rossmann-fold domains"/>
    <property type="match status" value="1"/>
</dbReference>
<dbReference type="InterPro" id="IPR011032">
    <property type="entry name" value="GroES-like_sf"/>
</dbReference>
<dbReference type="PANTHER" id="PTHR44154">
    <property type="entry name" value="QUINONE OXIDOREDUCTASE"/>
    <property type="match status" value="1"/>
</dbReference>
<proteinExistence type="predicted"/>
<dbReference type="GO" id="GO:0016491">
    <property type="term" value="F:oxidoreductase activity"/>
    <property type="evidence" value="ECO:0007669"/>
    <property type="project" value="InterPro"/>
</dbReference>
<dbReference type="SUPFAM" id="SSF50129">
    <property type="entry name" value="GroES-like"/>
    <property type="match status" value="1"/>
</dbReference>
<sequence>MKAAWYDRRGPAREVLEIGDLPKPEARAGEVLVRVHATGVNPSDTKSRQGGGTRSNPFPRVVPHQDGAGIIEAVGPGVDAGRVGERVWVYEAQLGRPFGCAAEYTAVPSINAVSLPDAVSYEEGACLGVPALTAHYSVMADGPVAGQVVLVTGGSGAVSFYAIQFARLAGATVITTVRTREQADVARQAGADHILYRLDDDIVARIAEITGVPDGRAVDRIVDVAFGANLETSLKVLKPNGVIASYASDQVPVPALPFWPLVGLNATLRCVLVYAMSRKAHDQAIAAVTQALLAGTLKHNIAMRYRLDQIVQAHEMLESGSAIGKVMLAVD</sequence>
<dbReference type="CDD" id="cd08253">
    <property type="entry name" value="zeta_crystallin"/>
    <property type="match status" value="1"/>
</dbReference>
<organism evidence="4 5">
    <name type="scientific">Pollutimonas bauzanensis</name>
    <dbReference type="NCBI Taxonomy" id="658167"/>
    <lineage>
        <taxon>Bacteria</taxon>
        <taxon>Pseudomonadati</taxon>
        <taxon>Pseudomonadota</taxon>
        <taxon>Betaproteobacteria</taxon>
        <taxon>Burkholderiales</taxon>
        <taxon>Alcaligenaceae</taxon>
        <taxon>Pollutimonas</taxon>
    </lineage>
</organism>
<dbReference type="InterPro" id="IPR013154">
    <property type="entry name" value="ADH-like_N"/>
</dbReference>
<dbReference type="OrthoDB" id="9788224at2"/>
<evidence type="ECO:0000313" key="4">
    <source>
        <dbReference type="EMBL" id="SHH39353.1"/>
    </source>
</evidence>
<accession>A0A1M5SN21</accession>
<evidence type="ECO:0000313" key="5">
    <source>
        <dbReference type="Proteomes" id="UP000184226"/>
    </source>
</evidence>
<protein>
    <submittedName>
        <fullName evidence="4">NADPH2:quinone reductase</fullName>
    </submittedName>
</protein>
<evidence type="ECO:0000256" key="2">
    <source>
        <dbReference type="SAM" id="MobiDB-lite"/>
    </source>
</evidence>
<reference evidence="4 5" key="1">
    <citation type="submission" date="2016-11" db="EMBL/GenBank/DDBJ databases">
        <authorList>
            <person name="Jaros S."/>
            <person name="Januszkiewicz K."/>
            <person name="Wedrychowicz H."/>
        </authorList>
    </citation>
    <scope>NUCLEOTIDE SEQUENCE [LARGE SCALE GENOMIC DNA]</scope>
    <source>
        <strain evidence="4 5">CGMCC 1.10190</strain>
    </source>
</reference>
<feature type="region of interest" description="Disordered" evidence="2">
    <location>
        <begin position="37"/>
        <end position="59"/>
    </location>
</feature>
<dbReference type="STRING" id="658167.SAMN04488135_103111"/>
<keyword evidence="1" id="KW-0521">NADP</keyword>
<gene>
    <name evidence="4" type="ORF">SAMN04488135_103111</name>
</gene>
<keyword evidence="5" id="KW-1185">Reference proteome</keyword>
<dbReference type="Gene3D" id="3.90.180.10">
    <property type="entry name" value="Medium-chain alcohol dehydrogenases, catalytic domain"/>
    <property type="match status" value="1"/>
</dbReference>
<dbReference type="EMBL" id="FQXE01000003">
    <property type="protein sequence ID" value="SHH39353.1"/>
    <property type="molecule type" value="Genomic_DNA"/>
</dbReference>
<dbReference type="AlphaFoldDB" id="A0A1M5SN21"/>
<dbReference type="Pfam" id="PF08240">
    <property type="entry name" value="ADH_N"/>
    <property type="match status" value="1"/>
</dbReference>
<dbReference type="InterPro" id="IPR013149">
    <property type="entry name" value="ADH-like_C"/>
</dbReference>
<name>A0A1M5SN21_9BURK</name>
<dbReference type="PANTHER" id="PTHR44154:SF1">
    <property type="entry name" value="QUINONE OXIDOREDUCTASE"/>
    <property type="match status" value="1"/>
</dbReference>
<dbReference type="InterPro" id="IPR036291">
    <property type="entry name" value="NAD(P)-bd_dom_sf"/>
</dbReference>
<dbReference type="Gene3D" id="3.40.50.720">
    <property type="entry name" value="NAD(P)-binding Rossmann-like Domain"/>
    <property type="match status" value="1"/>
</dbReference>
<evidence type="ECO:0000256" key="1">
    <source>
        <dbReference type="ARBA" id="ARBA00022857"/>
    </source>
</evidence>
<dbReference type="SMART" id="SM00829">
    <property type="entry name" value="PKS_ER"/>
    <property type="match status" value="1"/>
</dbReference>
<feature type="domain" description="Enoyl reductase (ER)" evidence="3">
    <location>
        <begin position="12"/>
        <end position="328"/>
    </location>
</feature>
<dbReference type="InterPro" id="IPR051603">
    <property type="entry name" value="Zinc-ADH_QOR/CCCR"/>
</dbReference>
<dbReference type="RefSeq" id="WP_073102306.1">
    <property type="nucleotide sequence ID" value="NZ_FQXE01000003.1"/>
</dbReference>
<dbReference type="Pfam" id="PF00107">
    <property type="entry name" value="ADH_zinc_N"/>
    <property type="match status" value="1"/>
</dbReference>